<dbReference type="AlphaFoldDB" id="A0A7J8Y267"/>
<sequence length="294" mass="34098">MSNGLALSFIWKSIHKTKEVLLKVTRWRIGKWSLMSIFNDPWINDDGNFFVDNITPLDGDKDVVEGLFAPYDAERILAMPLSWFPNDDNLMWHFTTNGHYSVKFGYQVSLRLFTNINDLKVDSLWQSLWNQVLPQKIKDIFGDCCMALSLQPFDEISKTSLHGFVNDFVALMQDDKRRHVLGMLMGIWFSRNMMIWKHNSMLADRLVHYVDKFLQCWKGARMVHSSQAIFVNSGHMGWAVVVYNDAGGFVRCISGFMKSNSSPFMVEILAIHEDYYSKIVFLLPLVFNLLPFTR</sequence>
<comment type="caution">
    <text evidence="1">The sequence shown here is derived from an EMBL/GenBank/DDBJ whole genome shotgun (WGS) entry which is preliminary data.</text>
</comment>
<dbReference type="Proteomes" id="UP000593577">
    <property type="component" value="Unassembled WGS sequence"/>
</dbReference>
<keyword evidence="2" id="KW-1185">Reference proteome</keyword>
<gene>
    <name evidence="1" type="ORF">Goari_010597</name>
</gene>
<evidence type="ECO:0008006" key="3">
    <source>
        <dbReference type="Google" id="ProtNLM"/>
    </source>
</evidence>
<feature type="non-terminal residue" evidence="1">
    <location>
        <position position="1"/>
    </location>
</feature>
<accession>A0A7J8Y267</accession>
<dbReference type="EMBL" id="JABFAA010000009">
    <property type="protein sequence ID" value="MBA0693089.1"/>
    <property type="molecule type" value="Genomic_DNA"/>
</dbReference>
<reference evidence="1 2" key="1">
    <citation type="journal article" date="2019" name="Genome Biol. Evol.">
        <title>Insights into the evolution of the New World diploid cottons (Gossypium, subgenus Houzingenia) based on genome sequencing.</title>
        <authorList>
            <person name="Grover C.E."/>
            <person name="Arick M.A. 2nd"/>
            <person name="Thrash A."/>
            <person name="Conover J.L."/>
            <person name="Sanders W.S."/>
            <person name="Peterson D.G."/>
            <person name="Frelichowski J.E."/>
            <person name="Scheffler J.A."/>
            <person name="Scheffler B.E."/>
            <person name="Wendel J.F."/>
        </authorList>
    </citation>
    <scope>NUCLEOTIDE SEQUENCE [LARGE SCALE GENOMIC DNA]</scope>
    <source>
        <strain evidence="1">185</strain>
        <tissue evidence="1">Leaf</tissue>
    </source>
</reference>
<evidence type="ECO:0000313" key="1">
    <source>
        <dbReference type="EMBL" id="MBA0693089.1"/>
    </source>
</evidence>
<proteinExistence type="predicted"/>
<organism evidence="1 2">
    <name type="scientific">Gossypium aridum</name>
    <name type="common">American cotton</name>
    <name type="synonym">Erioxylum aridum</name>
    <dbReference type="NCBI Taxonomy" id="34290"/>
    <lineage>
        <taxon>Eukaryota</taxon>
        <taxon>Viridiplantae</taxon>
        <taxon>Streptophyta</taxon>
        <taxon>Embryophyta</taxon>
        <taxon>Tracheophyta</taxon>
        <taxon>Spermatophyta</taxon>
        <taxon>Magnoliopsida</taxon>
        <taxon>eudicotyledons</taxon>
        <taxon>Gunneridae</taxon>
        <taxon>Pentapetalae</taxon>
        <taxon>rosids</taxon>
        <taxon>malvids</taxon>
        <taxon>Malvales</taxon>
        <taxon>Malvaceae</taxon>
        <taxon>Malvoideae</taxon>
        <taxon>Gossypium</taxon>
    </lineage>
</organism>
<evidence type="ECO:0000313" key="2">
    <source>
        <dbReference type="Proteomes" id="UP000593577"/>
    </source>
</evidence>
<name>A0A7J8Y267_GOSAI</name>
<protein>
    <recommendedName>
        <fullName evidence="3">Reverse transcriptase zinc-binding domain-containing protein</fullName>
    </recommendedName>
</protein>